<protein>
    <recommendedName>
        <fullName evidence="1">DNA-directed RNA polymerase</fullName>
        <ecNumber evidence="1">2.7.7.6</ecNumber>
    </recommendedName>
</protein>
<feature type="domain" description="RNA polymerase Rpb2" evidence="6">
    <location>
        <begin position="6"/>
        <end position="105"/>
    </location>
</feature>
<sequence>MRSRDGGLRLGEMERDAIIAHAMAKFLHEKMMYNSDAYSTYVCDICGLFAQRAIRKINKAWPTATDVYFCSYCKNYNKISKVMIPYAFKLLLQELMAMCIAPRIRVKKDIYSQH</sequence>
<keyword evidence="5" id="KW-0804">Transcription</keyword>
<dbReference type="SUPFAM" id="SSF64484">
    <property type="entry name" value="beta and beta-prime subunits of DNA dependent RNA-polymerase"/>
    <property type="match status" value="1"/>
</dbReference>
<dbReference type="EMBL" id="MN739794">
    <property type="protein sequence ID" value="QHT26499.1"/>
    <property type="molecule type" value="Genomic_DNA"/>
</dbReference>
<evidence type="ECO:0000256" key="4">
    <source>
        <dbReference type="ARBA" id="ARBA00022695"/>
    </source>
</evidence>
<evidence type="ECO:0000259" key="6">
    <source>
        <dbReference type="Pfam" id="PF04560"/>
    </source>
</evidence>
<dbReference type="AlphaFoldDB" id="A0A6C0EE16"/>
<dbReference type="GO" id="GO:0006351">
    <property type="term" value="P:DNA-templated transcription"/>
    <property type="evidence" value="ECO:0007669"/>
    <property type="project" value="InterPro"/>
</dbReference>
<dbReference type="Gene3D" id="3.90.1800.10">
    <property type="entry name" value="RNA polymerase alpha subunit dimerisation domain"/>
    <property type="match status" value="1"/>
</dbReference>
<dbReference type="GO" id="GO:0000428">
    <property type="term" value="C:DNA-directed RNA polymerase complex"/>
    <property type="evidence" value="ECO:0007669"/>
    <property type="project" value="UniProtKB-KW"/>
</dbReference>
<dbReference type="GO" id="GO:0003899">
    <property type="term" value="F:DNA-directed RNA polymerase activity"/>
    <property type="evidence" value="ECO:0007669"/>
    <property type="project" value="UniProtKB-EC"/>
</dbReference>
<evidence type="ECO:0000256" key="1">
    <source>
        <dbReference type="ARBA" id="ARBA00012418"/>
    </source>
</evidence>
<keyword evidence="3" id="KW-0808">Transferase</keyword>
<dbReference type="InterPro" id="IPR007641">
    <property type="entry name" value="RNA_pol_Rpb2_7"/>
</dbReference>
<dbReference type="Pfam" id="PF04560">
    <property type="entry name" value="RNA_pol_Rpb2_7"/>
    <property type="match status" value="1"/>
</dbReference>
<reference evidence="7" key="1">
    <citation type="journal article" date="2020" name="Nature">
        <title>Giant virus diversity and host interactions through global metagenomics.</title>
        <authorList>
            <person name="Schulz F."/>
            <person name="Roux S."/>
            <person name="Paez-Espino D."/>
            <person name="Jungbluth S."/>
            <person name="Walsh D.A."/>
            <person name="Denef V.J."/>
            <person name="McMahon K.D."/>
            <person name="Konstantinidis K.T."/>
            <person name="Eloe-Fadrosh E.A."/>
            <person name="Kyrpides N.C."/>
            <person name="Woyke T."/>
        </authorList>
    </citation>
    <scope>NUCLEOTIDE SEQUENCE</scope>
    <source>
        <strain evidence="7">GVMAG-M-3300023179-27</strain>
    </source>
</reference>
<dbReference type="GO" id="GO:0003677">
    <property type="term" value="F:DNA binding"/>
    <property type="evidence" value="ECO:0007669"/>
    <property type="project" value="InterPro"/>
</dbReference>
<evidence type="ECO:0000313" key="7">
    <source>
        <dbReference type="EMBL" id="QHT26499.1"/>
    </source>
</evidence>
<keyword evidence="2" id="KW-0240">DNA-directed RNA polymerase</keyword>
<evidence type="ECO:0000256" key="2">
    <source>
        <dbReference type="ARBA" id="ARBA00022478"/>
    </source>
</evidence>
<evidence type="ECO:0000256" key="3">
    <source>
        <dbReference type="ARBA" id="ARBA00022679"/>
    </source>
</evidence>
<organism evidence="7">
    <name type="scientific">viral metagenome</name>
    <dbReference type="NCBI Taxonomy" id="1070528"/>
    <lineage>
        <taxon>unclassified sequences</taxon>
        <taxon>metagenomes</taxon>
        <taxon>organismal metagenomes</taxon>
    </lineage>
</organism>
<accession>A0A6C0EE16</accession>
<dbReference type="InterPro" id="IPR015712">
    <property type="entry name" value="DNA-dir_RNA_pol_su2"/>
</dbReference>
<name>A0A6C0EE16_9ZZZZ</name>
<dbReference type="GO" id="GO:0032549">
    <property type="term" value="F:ribonucleoside binding"/>
    <property type="evidence" value="ECO:0007669"/>
    <property type="project" value="InterPro"/>
</dbReference>
<evidence type="ECO:0000256" key="5">
    <source>
        <dbReference type="ARBA" id="ARBA00023163"/>
    </source>
</evidence>
<keyword evidence="4" id="KW-0548">Nucleotidyltransferase</keyword>
<dbReference type="EC" id="2.7.7.6" evidence="1"/>
<proteinExistence type="predicted"/>
<dbReference type="PANTHER" id="PTHR20856">
    <property type="entry name" value="DNA-DIRECTED RNA POLYMERASE I SUBUNIT 2"/>
    <property type="match status" value="1"/>
</dbReference>